<feature type="non-terminal residue" evidence="1">
    <location>
        <position position="1"/>
    </location>
</feature>
<gene>
    <name evidence="1" type="ORF">NECAME_19366</name>
</gene>
<evidence type="ECO:0000313" key="1">
    <source>
        <dbReference type="EMBL" id="ETN71391.1"/>
    </source>
</evidence>
<proteinExistence type="predicted"/>
<keyword evidence="2" id="KW-1185">Reference proteome</keyword>
<name>W2SRB2_NECAM</name>
<organism evidence="1 2">
    <name type="scientific">Necator americanus</name>
    <name type="common">Human hookworm</name>
    <dbReference type="NCBI Taxonomy" id="51031"/>
    <lineage>
        <taxon>Eukaryota</taxon>
        <taxon>Metazoa</taxon>
        <taxon>Ecdysozoa</taxon>
        <taxon>Nematoda</taxon>
        <taxon>Chromadorea</taxon>
        <taxon>Rhabditida</taxon>
        <taxon>Rhabditina</taxon>
        <taxon>Rhabditomorpha</taxon>
        <taxon>Strongyloidea</taxon>
        <taxon>Ancylostomatidae</taxon>
        <taxon>Bunostominae</taxon>
        <taxon>Necator</taxon>
    </lineage>
</organism>
<accession>W2SRB2</accession>
<dbReference type="AlphaFoldDB" id="W2SRB2"/>
<dbReference type="Proteomes" id="UP000053676">
    <property type="component" value="Unassembled WGS sequence"/>
</dbReference>
<reference evidence="2" key="1">
    <citation type="journal article" date="2014" name="Nat. Genet.">
        <title>Genome of the human hookworm Necator americanus.</title>
        <authorList>
            <person name="Tang Y.T."/>
            <person name="Gao X."/>
            <person name="Rosa B.A."/>
            <person name="Abubucker S."/>
            <person name="Hallsworth-Pepin K."/>
            <person name="Martin J."/>
            <person name="Tyagi R."/>
            <person name="Heizer E."/>
            <person name="Zhang X."/>
            <person name="Bhonagiri-Palsikar V."/>
            <person name="Minx P."/>
            <person name="Warren W.C."/>
            <person name="Wang Q."/>
            <person name="Zhan B."/>
            <person name="Hotez P.J."/>
            <person name="Sternberg P.W."/>
            <person name="Dougall A."/>
            <person name="Gaze S.T."/>
            <person name="Mulvenna J."/>
            <person name="Sotillo J."/>
            <person name="Ranganathan S."/>
            <person name="Rabelo E.M."/>
            <person name="Wilson R.K."/>
            <person name="Felgner P.L."/>
            <person name="Bethony J."/>
            <person name="Hawdon J.M."/>
            <person name="Gasser R.B."/>
            <person name="Loukas A."/>
            <person name="Mitreva M."/>
        </authorList>
    </citation>
    <scope>NUCLEOTIDE SEQUENCE [LARGE SCALE GENOMIC DNA]</scope>
</reference>
<dbReference type="EMBL" id="KI668570">
    <property type="protein sequence ID" value="ETN71391.1"/>
    <property type="molecule type" value="Genomic_DNA"/>
</dbReference>
<sequence length="70" mass="8329">GRNAKIKDDPHIFKRSEQFTNSHLAKKYGKILERKTKEQKNHKDSMQRIEERDDFTKTKEEDLLLAVMIA</sequence>
<evidence type="ECO:0000313" key="2">
    <source>
        <dbReference type="Proteomes" id="UP000053676"/>
    </source>
</evidence>
<dbReference type="KEGG" id="nai:NECAME_19366"/>
<protein>
    <submittedName>
        <fullName evidence="1">Uncharacterized protein</fullName>
    </submittedName>
</protein>